<name>A0ABQ6M9B3_9STRA</name>
<keyword evidence="2" id="KW-1185">Reference proteome</keyword>
<gene>
    <name evidence="1" type="ORF">TeGR_g1132</name>
</gene>
<evidence type="ECO:0000313" key="2">
    <source>
        <dbReference type="Proteomes" id="UP001165060"/>
    </source>
</evidence>
<organism evidence="1 2">
    <name type="scientific">Tetraparma gracilis</name>
    <dbReference type="NCBI Taxonomy" id="2962635"/>
    <lineage>
        <taxon>Eukaryota</taxon>
        <taxon>Sar</taxon>
        <taxon>Stramenopiles</taxon>
        <taxon>Ochrophyta</taxon>
        <taxon>Bolidophyceae</taxon>
        <taxon>Parmales</taxon>
        <taxon>Triparmaceae</taxon>
        <taxon>Tetraparma</taxon>
    </lineage>
</organism>
<accession>A0ABQ6M9B3</accession>
<comment type="caution">
    <text evidence="1">The sequence shown here is derived from an EMBL/GenBank/DDBJ whole genome shotgun (WGS) entry which is preliminary data.</text>
</comment>
<proteinExistence type="predicted"/>
<protein>
    <submittedName>
        <fullName evidence="1">Uncharacterized protein</fullName>
    </submittedName>
</protein>
<sequence>MPLVGDLVMVHWGNDTLPATVVRAGVTERVGKMADPVTGFIVSWKHTMDDNTESFLPLEPTLSGFAWSLVSPCIDDVPIPRLDLTTIPSSLLAPPMPISLPLPAAPMPDAARVRKKTQRANEAVLEGILDRSGTATPSKRVGKKKRLLEYGPETVEEADESKRRLQRVRTRQRLYDAARMVEFCRAPDCTVSSFMLWRTCASADAVLYTYNHRN</sequence>
<reference evidence="1 2" key="1">
    <citation type="journal article" date="2023" name="Commun. Biol.">
        <title>Genome analysis of Parmales, the sister group of diatoms, reveals the evolutionary specialization of diatoms from phago-mixotrophs to photoautotrophs.</title>
        <authorList>
            <person name="Ban H."/>
            <person name="Sato S."/>
            <person name="Yoshikawa S."/>
            <person name="Yamada K."/>
            <person name="Nakamura Y."/>
            <person name="Ichinomiya M."/>
            <person name="Sato N."/>
            <person name="Blanc-Mathieu R."/>
            <person name="Endo H."/>
            <person name="Kuwata A."/>
            <person name="Ogata H."/>
        </authorList>
    </citation>
    <scope>NUCLEOTIDE SEQUENCE [LARGE SCALE GENOMIC DNA]</scope>
</reference>
<dbReference type="EMBL" id="BRYB01001268">
    <property type="protein sequence ID" value="GMI21922.1"/>
    <property type="molecule type" value="Genomic_DNA"/>
</dbReference>
<evidence type="ECO:0000313" key="1">
    <source>
        <dbReference type="EMBL" id="GMI21922.1"/>
    </source>
</evidence>
<dbReference type="Proteomes" id="UP001165060">
    <property type="component" value="Unassembled WGS sequence"/>
</dbReference>